<comment type="caution">
    <text evidence="1">The sequence shown here is derived from an EMBL/GenBank/DDBJ whole genome shotgun (WGS) entry which is preliminary data.</text>
</comment>
<evidence type="ECO:0000313" key="1">
    <source>
        <dbReference type="EMBL" id="EUA64217.1"/>
    </source>
</evidence>
<dbReference type="EMBL" id="JAOH01000002">
    <property type="protein sequence ID" value="EUA64217.1"/>
    <property type="molecule type" value="Genomic_DNA"/>
</dbReference>
<accession>A0A829QN74</accession>
<protein>
    <submittedName>
        <fullName evidence="1">Uncharacterized protein</fullName>
    </submittedName>
</protein>
<proteinExistence type="predicted"/>
<sequence length="42" mass="4420">MIIEVGPQHRLPDLGLGCRCLFGQSSFGQFEESAALVVAVSG</sequence>
<gene>
    <name evidence="1" type="ORF">I542_4385</name>
</gene>
<dbReference type="Proteomes" id="UP000021210">
    <property type="component" value="Unassembled WGS sequence"/>
</dbReference>
<organism evidence="1 2">
    <name type="scientific">Mycobacteroides abscessus 1948</name>
    <dbReference type="NCBI Taxonomy" id="1299323"/>
    <lineage>
        <taxon>Bacteria</taxon>
        <taxon>Bacillati</taxon>
        <taxon>Actinomycetota</taxon>
        <taxon>Actinomycetes</taxon>
        <taxon>Mycobacteriales</taxon>
        <taxon>Mycobacteriaceae</taxon>
        <taxon>Mycobacteroides</taxon>
        <taxon>Mycobacteroides abscessus</taxon>
    </lineage>
</organism>
<name>A0A829QN74_9MYCO</name>
<reference evidence="1 2" key="1">
    <citation type="submission" date="2013-12" db="EMBL/GenBank/DDBJ databases">
        <authorList>
            <person name="Zelazny A."/>
            <person name="Olivier K."/>
            <person name="Holland S."/>
            <person name="Lenaerts A."/>
            <person name="Ordway D."/>
            <person name="DeGroote M.A."/>
            <person name="Parker T."/>
            <person name="Sizemore C."/>
            <person name="Tallon L.J."/>
            <person name="Sadzewicz L.K."/>
            <person name="Sengamalay N."/>
            <person name="Fraser C.M."/>
            <person name="Hine E."/>
            <person name="Shefchek K.A."/>
            <person name="Das S.P."/>
            <person name="Tettelin H."/>
        </authorList>
    </citation>
    <scope>NUCLEOTIDE SEQUENCE [LARGE SCALE GENOMIC DNA]</scope>
    <source>
        <strain evidence="1 2">1948</strain>
    </source>
</reference>
<dbReference type="AlphaFoldDB" id="A0A829QN74"/>
<evidence type="ECO:0000313" key="2">
    <source>
        <dbReference type="Proteomes" id="UP000021210"/>
    </source>
</evidence>